<comment type="cofactor">
    <cofactor evidence="1 7">
        <name>L-ascorbate</name>
        <dbReference type="ChEBI" id="CHEBI:38290"/>
    </cofactor>
</comment>
<evidence type="ECO:0000256" key="3">
    <source>
        <dbReference type="ARBA" id="ARBA00022896"/>
    </source>
</evidence>
<keyword evidence="4 7" id="KW-0223">Dioxygenase</keyword>
<dbReference type="InterPro" id="IPR041097">
    <property type="entry name" value="PKHD_C"/>
</dbReference>
<evidence type="ECO:0000256" key="2">
    <source>
        <dbReference type="ARBA" id="ARBA00022723"/>
    </source>
</evidence>
<reference evidence="9 10" key="1">
    <citation type="submission" date="2018-11" db="EMBL/GenBank/DDBJ databases">
        <title>Genomic Encyclopedia of Type Strains, Phase IV (KMG-IV): sequencing the most valuable type-strain genomes for metagenomic binning, comparative biology and taxonomic classification.</title>
        <authorList>
            <person name="Goeker M."/>
        </authorList>
    </citation>
    <scope>NUCLEOTIDE SEQUENCE [LARGE SCALE GENOMIC DNA]</scope>
    <source>
        <strain evidence="9 10">DSM 101684</strain>
    </source>
</reference>
<dbReference type="Gene3D" id="4.10.860.20">
    <property type="entry name" value="Rabenosyn, Rab binding domain"/>
    <property type="match status" value="1"/>
</dbReference>
<dbReference type="EMBL" id="RKQL01000001">
    <property type="protein sequence ID" value="RPE72756.1"/>
    <property type="molecule type" value="Genomic_DNA"/>
</dbReference>
<comment type="cofactor">
    <cofactor evidence="7">
        <name>Fe(2+)</name>
        <dbReference type="ChEBI" id="CHEBI:29033"/>
    </cofactor>
    <text evidence="7">Binds 1 Fe(2+) ion per subunit.</text>
</comment>
<dbReference type="GO" id="GO:0031418">
    <property type="term" value="F:L-ascorbic acid binding"/>
    <property type="evidence" value="ECO:0007669"/>
    <property type="project" value="UniProtKB-KW"/>
</dbReference>
<dbReference type="SMART" id="SM00702">
    <property type="entry name" value="P4Hc"/>
    <property type="match status" value="1"/>
</dbReference>
<feature type="binding site" evidence="7">
    <location>
        <position position="159"/>
    </location>
    <ligand>
        <name>Fe cation</name>
        <dbReference type="ChEBI" id="CHEBI:24875"/>
    </ligand>
</feature>
<dbReference type="OrthoDB" id="9812472at2"/>
<dbReference type="GO" id="GO:0016706">
    <property type="term" value="F:2-oxoglutarate-dependent dioxygenase activity"/>
    <property type="evidence" value="ECO:0007669"/>
    <property type="project" value="UniProtKB-UniRule"/>
</dbReference>
<evidence type="ECO:0000256" key="4">
    <source>
        <dbReference type="ARBA" id="ARBA00022964"/>
    </source>
</evidence>
<dbReference type="Pfam" id="PF13640">
    <property type="entry name" value="2OG-FeII_Oxy_3"/>
    <property type="match status" value="1"/>
</dbReference>
<feature type="binding site" evidence="7">
    <location>
        <position position="99"/>
    </location>
    <ligand>
        <name>Fe cation</name>
        <dbReference type="ChEBI" id="CHEBI:24875"/>
    </ligand>
</feature>
<dbReference type="PANTHER" id="PTHR41536:SF1">
    <property type="entry name" value="PKHD-TYPE HYDROXYLASE YBIX"/>
    <property type="match status" value="1"/>
</dbReference>
<keyword evidence="6 7" id="KW-0408">Iron</keyword>
<dbReference type="Proteomes" id="UP000272193">
    <property type="component" value="Unassembled WGS sequence"/>
</dbReference>
<sequence>MILTLPDLIDAANLRTVRALLHNAPWQDGRESAGAQARRVKNNQQLPHDCAAAEHIRTLVLERLQQQALFFSAALPKRIFTPRVNRYSGAHNAYGAHVDGAIRMLPDGQRVRTDLSCTVFLSDPADYDGGELCIADTFGTHAIKLPAGHAVLYPGSSVHEVRPVTRGERMAVFFWVESMVRRDDHRRLLFEMDMALTALRTRHGESAETTALAGSYHNLLRLWADT</sequence>
<evidence type="ECO:0000256" key="1">
    <source>
        <dbReference type="ARBA" id="ARBA00001961"/>
    </source>
</evidence>
<dbReference type="PROSITE" id="PS51471">
    <property type="entry name" value="FE2OG_OXY"/>
    <property type="match status" value="1"/>
</dbReference>
<dbReference type="GO" id="GO:0005506">
    <property type="term" value="F:iron ion binding"/>
    <property type="evidence" value="ECO:0007669"/>
    <property type="project" value="UniProtKB-UniRule"/>
</dbReference>
<evidence type="ECO:0000256" key="5">
    <source>
        <dbReference type="ARBA" id="ARBA00023002"/>
    </source>
</evidence>
<proteinExistence type="inferred from homology"/>
<dbReference type="RefSeq" id="WP_124220020.1">
    <property type="nucleotide sequence ID" value="NZ_RKQL01000001.1"/>
</dbReference>
<comment type="caution">
    <text evidence="9">The sequence shown here is derived from an EMBL/GenBank/DDBJ whole genome shotgun (WGS) entry which is preliminary data.</text>
</comment>
<evidence type="ECO:0000259" key="8">
    <source>
        <dbReference type="PROSITE" id="PS51471"/>
    </source>
</evidence>
<dbReference type="InterPro" id="IPR044862">
    <property type="entry name" value="Pro_4_hyd_alph_FE2OG_OXY"/>
</dbReference>
<name>A0A3N4UQ18_9BURK</name>
<evidence type="ECO:0000256" key="7">
    <source>
        <dbReference type="HAMAP-Rule" id="MF_00657"/>
    </source>
</evidence>
<feature type="binding site" evidence="7">
    <location>
        <position position="97"/>
    </location>
    <ligand>
        <name>Fe cation</name>
        <dbReference type="ChEBI" id="CHEBI:24875"/>
    </ligand>
</feature>
<dbReference type="InterPro" id="IPR005123">
    <property type="entry name" value="Oxoglu/Fe-dep_dioxygenase_dom"/>
</dbReference>
<evidence type="ECO:0000256" key="6">
    <source>
        <dbReference type="ARBA" id="ARBA00023004"/>
    </source>
</evidence>
<keyword evidence="3 7" id="KW-0847">Vitamin C</keyword>
<keyword evidence="5 7" id="KW-0560">Oxidoreductase</keyword>
<dbReference type="GO" id="GO:0006974">
    <property type="term" value="P:DNA damage response"/>
    <property type="evidence" value="ECO:0007669"/>
    <property type="project" value="TreeGrafter"/>
</dbReference>
<keyword evidence="10" id="KW-1185">Reference proteome</keyword>
<dbReference type="PANTHER" id="PTHR41536">
    <property type="entry name" value="PKHD-TYPE HYDROXYLASE YBIX"/>
    <property type="match status" value="1"/>
</dbReference>
<gene>
    <name evidence="9" type="ORF">EDC62_0458</name>
</gene>
<dbReference type="Pfam" id="PF18331">
    <property type="entry name" value="PKHD_C"/>
    <property type="match status" value="1"/>
</dbReference>
<feature type="domain" description="Fe2OG dioxygenase" evidence="8">
    <location>
        <begin position="78"/>
        <end position="178"/>
    </location>
</feature>
<keyword evidence="2 7" id="KW-0479">Metal-binding</keyword>
<dbReference type="InterPro" id="IPR023550">
    <property type="entry name" value="PKHD_hydroxylase"/>
</dbReference>
<protein>
    <submittedName>
        <fullName evidence="9">PKHD-type hydroxylase</fullName>
    </submittedName>
</protein>
<dbReference type="GO" id="GO:0006879">
    <property type="term" value="P:intracellular iron ion homeostasis"/>
    <property type="evidence" value="ECO:0007669"/>
    <property type="project" value="TreeGrafter"/>
</dbReference>
<accession>A0A3N4UQ18</accession>
<dbReference type="NCBIfam" id="NF003974">
    <property type="entry name" value="PRK05467.1-3"/>
    <property type="match status" value="1"/>
</dbReference>
<dbReference type="HAMAP" id="MF_00657">
    <property type="entry name" value="Hydroxyl_YbiX"/>
    <property type="match status" value="1"/>
</dbReference>
<dbReference type="Gene3D" id="2.60.120.620">
    <property type="entry name" value="q2cbj1_9rhob like domain"/>
    <property type="match status" value="1"/>
</dbReference>
<evidence type="ECO:0000313" key="9">
    <source>
        <dbReference type="EMBL" id="RPE72756.1"/>
    </source>
</evidence>
<feature type="binding site" evidence="7">
    <location>
        <position position="169"/>
    </location>
    <ligand>
        <name>2-oxoglutarate</name>
        <dbReference type="ChEBI" id="CHEBI:16810"/>
    </ligand>
</feature>
<dbReference type="NCBIfam" id="NF003975">
    <property type="entry name" value="PRK05467.1-4"/>
    <property type="match status" value="1"/>
</dbReference>
<dbReference type="InterPro" id="IPR006620">
    <property type="entry name" value="Pro_4_hyd_alph"/>
</dbReference>
<organism evidence="9 10">
    <name type="scientific">Tibeticola sediminis</name>
    <dbReference type="NCBI Taxonomy" id="1917811"/>
    <lineage>
        <taxon>Bacteria</taxon>
        <taxon>Pseudomonadati</taxon>
        <taxon>Pseudomonadota</taxon>
        <taxon>Betaproteobacteria</taxon>
        <taxon>Burkholderiales</taxon>
        <taxon>Comamonadaceae</taxon>
        <taxon>Tibeticola</taxon>
    </lineage>
</organism>
<dbReference type="AlphaFoldDB" id="A0A3N4UQ18"/>
<evidence type="ECO:0000313" key="10">
    <source>
        <dbReference type="Proteomes" id="UP000272193"/>
    </source>
</evidence>